<name>A0A9K3IV45_HELAN</name>
<gene>
    <name evidence="1" type="ORF">HanXRQr2_Chr06g0269951</name>
</gene>
<dbReference type="AlphaFoldDB" id="A0A9K3IV45"/>
<dbReference type="Proteomes" id="UP000215914">
    <property type="component" value="Unassembled WGS sequence"/>
</dbReference>
<dbReference type="EMBL" id="MNCJ02000321">
    <property type="protein sequence ID" value="KAF5803325.1"/>
    <property type="molecule type" value="Genomic_DNA"/>
</dbReference>
<protein>
    <submittedName>
        <fullName evidence="1">Uncharacterized protein</fullName>
    </submittedName>
</protein>
<keyword evidence="2" id="KW-1185">Reference proteome</keyword>
<organism evidence="1 2">
    <name type="scientific">Helianthus annuus</name>
    <name type="common">Common sunflower</name>
    <dbReference type="NCBI Taxonomy" id="4232"/>
    <lineage>
        <taxon>Eukaryota</taxon>
        <taxon>Viridiplantae</taxon>
        <taxon>Streptophyta</taxon>
        <taxon>Embryophyta</taxon>
        <taxon>Tracheophyta</taxon>
        <taxon>Spermatophyta</taxon>
        <taxon>Magnoliopsida</taxon>
        <taxon>eudicotyledons</taxon>
        <taxon>Gunneridae</taxon>
        <taxon>Pentapetalae</taxon>
        <taxon>asterids</taxon>
        <taxon>campanulids</taxon>
        <taxon>Asterales</taxon>
        <taxon>Asteraceae</taxon>
        <taxon>Asteroideae</taxon>
        <taxon>Heliantheae alliance</taxon>
        <taxon>Heliantheae</taxon>
        <taxon>Helianthus</taxon>
    </lineage>
</organism>
<reference evidence="1" key="1">
    <citation type="journal article" date="2017" name="Nature">
        <title>The sunflower genome provides insights into oil metabolism, flowering and Asterid evolution.</title>
        <authorList>
            <person name="Badouin H."/>
            <person name="Gouzy J."/>
            <person name="Grassa C.J."/>
            <person name="Murat F."/>
            <person name="Staton S.E."/>
            <person name="Cottret L."/>
            <person name="Lelandais-Briere C."/>
            <person name="Owens G.L."/>
            <person name="Carrere S."/>
            <person name="Mayjonade B."/>
            <person name="Legrand L."/>
            <person name="Gill N."/>
            <person name="Kane N.C."/>
            <person name="Bowers J.E."/>
            <person name="Hubner S."/>
            <person name="Bellec A."/>
            <person name="Berard A."/>
            <person name="Berges H."/>
            <person name="Blanchet N."/>
            <person name="Boniface M.C."/>
            <person name="Brunel D."/>
            <person name="Catrice O."/>
            <person name="Chaidir N."/>
            <person name="Claudel C."/>
            <person name="Donnadieu C."/>
            <person name="Faraut T."/>
            <person name="Fievet G."/>
            <person name="Helmstetter N."/>
            <person name="King M."/>
            <person name="Knapp S.J."/>
            <person name="Lai Z."/>
            <person name="Le Paslier M.C."/>
            <person name="Lippi Y."/>
            <person name="Lorenzon L."/>
            <person name="Mandel J.R."/>
            <person name="Marage G."/>
            <person name="Marchand G."/>
            <person name="Marquand E."/>
            <person name="Bret-Mestries E."/>
            <person name="Morien E."/>
            <person name="Nambeesan S."/>
            <person name="Nguyen T."/>
            <person name="Pegot-Espagnet P."/>
            <person name="Pouilly N."/>
            <person name="Raftis F."/>
            <person name="Sallet E."/>
            <person name="Schiex T."/>
            <person name="Thomas J."/>
            <person name="Vandecasteele C."/>
            <person name="Vares D."/>
            <person name="Vear F."/>
            <person name="Vautrin S."/>
            <person name="Crespi M."/>
            <person name="Mangin B."/>
            <person name="Burke J.M."/>
            <person name="Salse J."/>
            <person name="Munos S."/>
            <person name="Vincourt P."/>
            <person name="Rieseberg L.H."/>
            <person name="Langlade N.B."/>
        </authorList>
    </citation>
    <scope>NUCLEOTIDE SEQUENCE</scope>
    <source>
        <tissue evidence="1">Leaves</tissue>
    </source>
</reference>
<accession>A0A9K3IV45</accession>
<dbReference type="Gramene" id="mRNA:HanXRQr2_Chr06g0269951">
    <property type="protein sequence ID" value="mRNA:HanXRQr2_Chr06g0269951"/>
    <property type="gene ID" value="HanXRQr2_Chr06g0269951"/>
</dbReference>
<reference evidence="1" key="2">
    <citation type="submission" date="2020-06" db="EMBL/GenBank/DDBJ databases">
        <title>Helianthus annuus Genome sequencing and assembly Release 2.</title>
        <authorList>
            <person name="Gouzy J."/>
            <person name="Langlade N."/>
            <person name="Munos S."/>
        </authorList>
    </citation>
    <scope>NUCLEOTIDE SEQUENCE</scope>
    <source>
        <tissue evidence="1">Leaves</tissue>
    </source>
</reference>
<sequence>MSRCSVCKVTRDQNHCRLFTTYGCPEVARKFKDYIKQPSCNMSYFI</sequence>
<evidence type="ECO:0000313" key="1">
    <source>
        <dbReference type="EMBL" id="KAF5803325.1"/>
    </source>
</evidence>
<comment type="caution">
    <text evidence="1">The sequence shown here is derived from an EMBL/GenBank/DDBJ whole genome shotgun (WGS) entry which is preliminary data.</text>
</comment>
<evidence type="ECO:0000313" key="2">
    <source>
        <dbReference type="Proteomes" id="UP000215914"/>
    </source>
</evidence>
<proteinExistence type="predicted"/>